<dbReference type="RefSeq" id="WP_341835413.1">
    <property type="nucleotide sequence ID" value="NZ_CP149822.1"/>
</dbReference>
<dbReference type="Proteomes" id="UP001485459">
    <property type="component" value="Chromosome"/>
</dbReference>
<dbReference type="Gene3D" id="3.10.50.40">
    <property type="match status" value="1"/>
</dbReference>
<evidence type="ECO:0000256" key="1">
    <source>
        <dbReference type="ARBA" id="ARBA00000971"/>
    </source>
</evidence>
<name>A0ABZ2YNJ8_9BACT</name>
<reference evidence="9" key="1">
    <citation type="submission" date="2024-03" db="EMBL/GenBank/DDBJ databases">
        <title>Chitinophaga horti sp. nov., isolated from garden soil.</title>
        <authorList>
            <person name="Lee D.S."/>
            <person name="Han D.M."/>
            <person name="Baek J.H."/>
            <person name="Choi D.G."/>
            <person name="Jeon J.H."/>
            <person name="Jeon C.O."/>
        </authorList>
    </citation>
    <scope>NUCLEOTIDE SEQUENCE [LARGE SCALE GENOMIC DNA]</scope>
    <source>
        <strain evidence="9">GPA1</strain>
    </source>
</reference>
<dbReference type="SUPFAM" id="SSF54534">
    <property type="entry name" value="FKBP-like"/>
    <property type="match status" value="1"/>
</dbReference>
<keyword evidence="3 5" id="KW-0697">Rotamase</keyword>
<dbReference type="Pfam" id="PF00254">
    <property type="entry name" value="FKBP_C"/>
    <property type="match status" value="1"/>
</dbReference>
<evidence type="ECO:0000256" key="5">
    <source>
        <dbReference type="PROSITE-ProRule" id="PRU00277"/>
    </source>
</evidence>
<dbReference type="PROSITE" id="PS51257">
    <property type="entry name" value="PROKAR_LIPOPROTEIN"/>
    <property type="match status" value="1"/>
</dbReference>
<protein>
    <recommendedName>
        <fullName evidence="6">Peptidyl-prolyl cis-trans isomerase</fullName>
        <ecNumber evidence="6">5.2.1.8</ecNumber>
    </recommendedName>
</protein>
<evidence type="ECO:0000313" key="9">
    <source>
        <dbReference type="Proteomes" id="UP001485459"/>
    </source>
</evidence>
<sequence length="166" mass="18561">MKKHYLGLIALLGITLAVACKKDKDDEVPYDEVKQAAIDEQTIKDYIAANNITGMQRDSTGVYWKVLQNGINEDTIALDDRFNISYKGWLLNGTRFDSANNTTFNDIRLGSTGLIAGFKVGPQKTSKKGVVQYLIPSVLGYRNRQQGSIPPNSVLKFEVTVNDFYY</sequence>
<dbReference type="InterPro" id="IPR001179">
    <property type="entry name" value="PPIase_FKBP_dom"/>
</dbReference>
<evidence type="ECO:0000256" key="2">
    <source>
        <dbReference type="ARBA" id="ARBA00006577"/>
    </source>
</evidence>
<comment type="catalytic activity">
    <reaction evidence="1 5 6">
        <text>[protein]-peptidylproline (omega=180) = [protein]-peptidylproline (omega=0)</text>
        <dbReference type="Rhea" id="RHEA:16237"/>
        <dbReference type="Rhea" id="RHEA-COMP:10747"/>
        <dbReference type="Rhea" id="RHEA-COMP:10748"/>
        <dbReference type="ChEBI" id="CHEBI:83833"/>
        <dbReference type="ChEBI" id="CHEBI:83834"/>
        <dbReference type="EC" id="5.2.1.8"/>
    </reaction>
</comment>
<dbReference type="EMBL" id="CP149822">
    <property type="protein sequence ID" value="WZN40496.1"/>
    <property type="molecule type" value="Genomic_DNA"/>
</dbReference>
<evidence type="ECO:0000256" key="3">
    <source>
        <dbReference type="ARBA" id="ARBA00023110"/>
    </source>
</evidence>
<dbReference type="PANTHER" id="PTHR43811">
    <property type="entry name" value="FKBP-TYPE PEPTIDYL-PROLYL CIS-TRANS ISOMERASE FKPA"/>
    <property type="match status" value="1"/>
</dbReference>
<evidence type="ECO:0000313" key="8">
    <source>
        <dbReference type="EMBL" id="WZN40496.1"/>
    </source>
</evidence>
<keyword evidence="4 5" id="KW-0413">Isomerase</keyword>
<comment type="similarity">
    <text evidence="2 6">Belongs to the FKBP-type PPIase family.</text>
</comment>
<dbReference type="PANTHER" id="PTHR43811:SF19">
    <property type="entry name" value="39 KDA FK506-BINDING NUCLEAR PROTEIN"/>
    <property type="match status" value="1"/>
</dbReference>
<dbReference type="EC" id="5.2.1.8" evidence="6"/>
<proteinExistence type="inferred from homology"/>
<organism evidence="8 9">
    <name type="scientific">Chitinophaga pollutisoli</name>
    <dbReference type="NCBI Taxonomy" id="3133966"/>
    <lineage>
        <taxon>Bacteria</taxon>
        <taxon>Pseudomonadati</taxon>
        <taxon>Bacteroidota</taxon>
        <taxon>Chitinophagia</taxon>
        <taxon>Chitinophagales</taxon>
        <taxon>Chitinophagaceae</taxon>
        <taxon>Chitinophaga</taxon>
    </lineage>
</organism>
<evidence type="ECO:0000256" key="6">
    <source>
        <dbReference type="RuleBase" id="RU003915"/>
    </source>
</evidence>
<dbReference type="GO" id="GO:0003755">
    <property type="term" value="F:peptidyl-prolyl cis-trans isomerase activity"/>
    <property type="evidence" value="ECO:0007669"/>
    <property type="project" value="UniProtKB-EC"/>
</dbReference>
<gene>
    <name evidence="8" type="ORF">WJU16_21260</name>
</gene>
<feature type="domain" description="PPIase FKBP-type" evidence="7">
    <location>
        <begin position="79"/>
        <end position="165"/>
    </location>
</feature>
<accession>A0ABZ2YNJ8</accession>
<evidence type="ECO:0000256" key="4">
    <source>
        <dbReference type="ARBA" id="ARBA00023235"/>
    </source>
</evidence>
<dbReference type="InterPro" id="IPR046357">
    <property type="entry name" value="PPIase_dom_sf"/>
</dbReference>
<keyword evidence="9" id="KW-1185">Reference proteome</keyword>
<dbReference type="PROSITE" id="PS50059">
    <property type="entry name" value="FKBP_PPIASE"/>
    <property type="match status" value="1"/>
</dbReference>
<evidence type="ECO:0000259" key="7">
    <source>
        <dbReference type="PROSITE" id="PS50059"/>
    </source>
</evidence>